<evidence type="ECO:0000259" key="9">
    <source>
        <dbReference type="Pfam" id="PF21082"/>
    </source>
</evidence>
<keyword evidence="7" id="KW-0997">Cell inner membrane</keyword>
<dbReference type="Gene3D" id="1.10.287.1260">
    <property type="match status" value="1"/>
</dbReference>
<evidence type="ECO:0000313" key="10">
    <source>
        <dbReference type="EMBL" id="TLM77723.1"/>
    </source>
</evidence>
<dbReference type="InterPro" id="IPR011014">
    <property type="entry name" value="MscS_channel_TM-2"/>
</dbReference>
<keyword evidence="3" id="KW-1003">Cell membrane</keyword>
<dbReference type="InterPro" id="IPR023408">
    <property type="entry name" value="MscS_beta-dom_sf"/>
</dbReference>
<evidence type="ECO:0000259" key="8">
    <source>
        <dbReference type="Pfam" id="PF00924"/>
    </source>
</evidence>
<evidence type="ECO:0000313" key="11">
    <source>
        <dbReference type="Proteomes" id="UP000306791"/>
    </source>
</evidence>
<evidence type="ECO:0000256" key="3">
    <source>
        <dbReference type="ARBA" id="ARBA00022475"/>
    </source>
</evidence>
<dbReference type="SUPFAM" id="SSF82689">
    <property type="entry name" value="Mechanosensitive channel protein MscS (YggB), C-terminal domain"/>
    <property type="match status" value="1"/>
</dbReference>
<dbReference type="SUPFAM" id="SSF50182">
    <property type="entry name" value="Sm-like ribonucleoproteins"/>
    <property type="match status" value="1"/>
</dbReference>
<protein>
    <recommendedName>
        <fullName evidence="7">Small-conductance mechanosensitive channel</fullName>
    </recommendedName>
</protein>
<comment type="caution">
    <text evidence="10">The sequence shown here is derived from an EMBL/GenBank/DDBJ whole genome shotgun (WGS) entry which is preliminary data.</text>
</comment>
<keyword evidence="11" id="KW-1185">Reference proteome</keyword>
<proteinExistence type="inferred from homology"/>
<organism evidence="10 11">
    <name type="scientific">Microbulbifer harenosus</name>
    <dbReference type="NCBI Taxonomy" id="2576840"/>
    <lineage>
        <taxon>Bacteria</taxon>
        <taxon>Pseudomonadati</taxon>
        <taxon>Pseudomonadota</taxon>
        <taxon>Gammaproteobacteria</taxon>
        <taxon>Cellvibrionales</taxon>
        <taxon>Microbulbiferaceae</taxon>
        <taxon>Microbulbifer</taxon>
    </lineage>
</organism>
<evidence type="ECO:0000256" key="2">
    <source>
        <dbReference type="ARBA" id="ARBA00008017"/>
    </source>
</evidence>
<evidence type="ECO:0000256" key="6">
    <source>
        <dbReference type="ARBA" id="ARBA00023136"/>
    </source>
</evidence>
<feature type="domain" description="Mechanosensitive ion channel MscS" evidence="8">
    <location>
        <begin position="139"/>
        <end position="201"/>
    </location>
</feature>
<keyword evidence="5 7" id="KW-1133">Transmembrane helix</keyword>
<dbReference type="PANTHER" id="PTHR30221">
    <property type="entry name" value="SMALL-CONDUCTANCE MECHANOSENSITIVE CHANNEL"/>
    <property type="match status" value="1"/>
</dbReference>
<dbReference type="PANTHER" id="PTHR30221:SF1">
    <property type="entry name" value="SMALL-CONDUCTANCE MECHANOSENSITIVE CHANNEL"/>
    <property type="match status" value="1"/>
</dbReference>
<keyword evidence="7" id="KW-0406">Ion transport</keyword>
<gene>
    <name evidence="10" type="ORF">FDY93_09025</name>
</gene>
<reference evidence="10 11" key="1">
    <citation type="submission" date="2019-05" db="EMBL/GenBank/DDBJ databases">
        <title>Microbulbifer harenosus sp. nov., an alginate-degrading bacterium isolated from coastal sand.</title>
        <authorList>
            <person name="Huang H."/>
            <person name="Mo K."/>
            <person name="Bao S."/>
        </authorList>
    </citation>
    <scope>NUCLEOTIDE SEQUENCE [LARGE SCALE GENOMIC DNA]</scope>
    <source>
        <strain evidence="10 11">HB161719</strain>
    </source>
</reference>
<dbReference type="Gene3D" id="3.30.70.100">
    <property type="match status" value="1"/>
</dbReference>
<dbReference type="SUPFAM" id="SSF82861">
    <property type="entry name" value="Mechanosensitive channel protein MscS (YggB), transmembrane region"/>
    <property type="match status" value="1"/>
</dbReference>
<sequence>MGGQEQPPGGDKAEELAESLKLAEVAPSSLPEILDTVTASILNIWKAFLGHIPFIVASMLMLVLTWVVATLVGRCVFRFARRTTQRPSLQHLLVRLAKIVVWVIGLLFTAMIMFPGLTPARALGGLGLLSVAVGLAFKDIFENFFAGILILWRFPFEAGDVIKCEEVQGRVEQVDVRNTAIRRTTGELVIVPNLFLFKNPVEILTDRSKRRFTIIVGVSYDVDLSAAVTVITQAVESCESVRDDEPVQIFPRAFADSSIEIEVTWWGGSTPLQERESRGEVVRVVKQALDAAGMEIPFPYRTLVLRDPLRLEEAHSK</sequence>
<keyword evidence="7" id="KW-0407">Ion channel</keyword>
<feature type="domain" description="Mechanosensitive ion channel MscS C-terminal" evidence="9">
    <location>
        <begin position="213"/>
        <end position="296"/>
    </location>
</feature>
<evidence type="ECO:0000256" key="5">
    <source>
        <dbReference type="ARBA" id="ARBA00022989"/>
    </source>
</evidence>
<dbReference type="RefSeq" id="WP_138235400.1">
    <property type="nucleotide sequence ID" value="NZ_CP185860.1"/>
</dbReference>
<dbReference type="EMBL" id="VANI01000009">
    <property type="protein sequence ID" value="TLM77723.1"/>
    <property type="molecule type" value="Genomic_DNA"/>
</dbReference>
<dbReference type="Pfam" id="PF00924">
    <property type="entry name" value="MS_channel_2nd"/>
    <property type="match status" value="1"/>
</dbReference>
<evidence type="ECO:0000256" key="1">
    <source>
        <dbReference type="ARBA" id="ARBA00004651"/>
    </source>
</evidence>
<comment type="function">
    <text evidence="7">Mechanosensitive channel that participates in the regulation of osmotic pressure changes within the cell, opening in response to stretch forces in the membrane lipid bilayer, without the need for other proteins. Contributes to normal resistance to hypoosmotic shock. Forms an ion channel of 1.0 nanosiemens conductance with a slight preference for anions.</text>
</comment>
<keyword evidence="6 7" id="KW-0472">Membrane</keyword>
<feature type="transmembrane region" description="Helical" evidence="7">
    <location>
        <begin position="52"/>
        <end position="72"/>
    </location>
</feature>
<comment type="subunit">
    <text evidence="7">Homoheptamer.</text>
</comment>
<dbReference type="InterPro" id="IPR006685">
    <property type="entry name" value="MscS_channel_2nd"/>
</dbReference>
<dbReference type="InterPro" id="IPR011066">
    <property type="entry name" value="MscS_channel_C_sf"/>
</dbReference>
<comment type="subcellular location">
    <subcellularLocation>
        <location evidence="7">Cell inner membrane</location>
        <topology evidence="7">Multi-pass membrane protein</topology>
    </subcellularLocation>
    <subcellularLocation>
        <location evidence="1">Cell membrane</location>
        <topology evidence="1">Multi-pass membrane protein</topology>
    </subcellularLocation>
</comment>
<comment type="caution">
    <text evidence="7">Lacks conserved residue(s) required for the propagation of feature annotation.</text>
</comment>
<name>A0ABY2UIN8_9GAMM</name>
<evidence type="ECO:0000256" key="7">
    <source>
        <dbReference type="RuleBase" id="RU369025"/>
    </source>
</evidence>
<keyword evidence="7" id="KW-0813">Transport</keyword>
<dbReference type="Gene3D" id="2.30.30.60">
    <property type="match status" value="1"/>
</dbReference>
<evidence type="ECO:0000256" key="4">
    <source>
        <dbReference type="ARBA" id="ARBA00022692"/>
    </source>
</evidence>
<dbReference type="InterPro" id="IPR049278">
    <property type="entry name" value="MS_channel_C"/>
</dbReference>
<feature type="transmembrane region" description="Helical" evidence="7">
    <location>
        <begin position="92"/>
        <end position="114"/>
    </location>
</feature>
<accession>A0ABY2UIN8</accession>
<dbReference type="Proteomes" id="UP000306791">
    <property type="component" value="Unassembled WGS sequence"/>
</dbReference>
<dbReference type="InterPro" id="IPR010920">
    <property type="entry name" value="LSM_dom_sf"/>
</dbReference>
<dbReference type="InterPro" id="IPR045275">
    <property type="entry name" value="MscS_archaea/bacteria_type"/>
</dbReference>
<dbReference type="Pfam" id="PF21082">
    <property type="entry name" value="MS_channel_3rd"/>
    <property type="match status" value="1"/>
</dbReference>
<keyword evidence="4 7" id="KW-0812">Transmembrane</keyword>
<comment type="similarity">
    <text evidence="2 7">Belongs to the MscS (TC 1.A.23) family.</text>
</comment>